<keyword evidence="4" id="KW-1185">Reference proteome</keyword>
<dbReference type="InterPro" id="IPR028087">
    <property type="entry name" value="Tad_N"/>
</dbReference>
<reference evidence="4" key="1">
    <citation type="journal article" date="2019" name="Int. J. Syst. Evol. Microbiol.">
        <title>The Global Catalogue of Microorganisms (GCM) 10K type strain sequencing project: providing services to taxonomists for standard genome sequencing and annotation.</title>
        <authorList>
            <consortium name="The Broad Institute Genomics Platform"/>
            <consortium name="The Broad Institute Genome Sequencing Center for Infectious Disease"/>
            <person name="Wu L."/>
            <person name="Ma J."/>
        </authorList>
    </citation>
    <scope>NUCLEOTIDE SEQUENCE [LARGE SCALE GENOMIC DNA]</scope>
    <source>
        <strain evidence="4">JCM 15614</strain>
    </source>
</reference>
<keyword evidence="1" id="KW-1133">Transmembrane helix</keyword>
<evidence type="ECO:0000313" key="4">
    <source>
        <dbReference type="Proteomes" id="UP001499924"/>
    </source>
</evidence>
<dbReference type="Pfam" id="PF13400">
    <property type="entry name" value="Tad"/>
    <property type="match status" value="1"/>
</dbReference>
<evidence type="ECO:0000313" key="3">
    <source>
        <dbReference type="EMBL" id="GAA3181479.1"/>
    </source>
</evidence>
<dbReference type="EMBL" id="BAAAVV010000014">
    <property type="protein sequence ID" value="GAA3181479.1"/>
    <property type="molecule type" value="Genomic_DNA"/>
</dbReference>
<sequence length="323" mass="33666">MQRLTSRLTSRARRRLTGERGATSVVFALLLVPILGFAAIAVDVGSLYAERARLQVAADAAAIAVAQDCARGNCGDMLATATGMVRANDGEATTLQPVLSSSPLSVTVTGNTPQEHWFAPVIGHDSTTVSATATVGWGGPSEGTAVLPLTFSWCSFAAQTGGGIPSTTTVQTIYLTKSAGDASCAGPSGNVVPGGFGYLVADAGTCKATSAIDRRMDSSTGNTPPSSCSPGNFDAWLGKTVLLPLFDEFGESGSNAWYRVYGYAAFKLTGYFFGGQYSSSPKPCNGSDRCVTGYFTRFVELSDAWNYSPDAPQLGSSILRLIR</sequence>
<proteinExistence type="predicted"/>
<protein>
    <recommendedName>
        <fullName evidence="2">Putative Flp pilus-assembly TadG-like N-terminal domain-containing protein</fullName>
    </recommendedName>
</protein>
<evidence type="ECO:0000259" key="2">
    <source>
        <dbReference type="Pfam" id="PF13400"/>
    </source>
</evidence>
<dbReference type="Proteomes" id="UP001499924">
    <property type="component" value="Unassembled WGS sequence"/>
</dbReference>
<evidence type="ECO:0000256" key="1">
    <source>
        <dbReference type="SAM" id="Phobius"/>
    </source>
</evidence>
<comment type="caution">
    <text evidence="3">The sequence shown here is derived from an EMBL/GenBank/DDBJ whole genome shotgun (WGS) entry which is preliminary data.</text>
</comment>
<organism evidence="3 4">
    <name type="scientific">Blastococcus jejuensis</name>
    <dbReference type="NCBI Taxonomy" id="351224"/>
    <lineage>
        <taxon>Bacteria</taxon>
        <taxon>Bacillati</taxon>
        <taxon>Actinomycetota</taxon>
        <taxon>Actinomycetes</taxon>
        <taxon>Geodermatophilales</taxon>
        <taxon>Geodermatophilaceae</taxon>
        <taxon>Blastococcus</taxon>
    </lineage>
</organism>
<gene>
    <name evidence="3" type="ORF">GCM10010531_39590</name>
</gene>
<dbReference type="RefSeq" id="WP_344690786.1">
    <property type="nucleotide sequence ID" value="NZ_BAAAVV010000014.1"/>
</dbReference>
<name>A0ABP6PN04_9ACTN</name>
<feature type="domain" description="Putative Flp pilus-assembly TadG-like N-terminal" evidence="2">
    <location>
        <begin position="21"/>
        <end position="68"/>
    </location>
</feature>
<accession>A0ABP6PN04</accession>
<keyword evidence="1" id="KW-0812">Transmembrane</keyword>
<keyword evidence="1" id="KW-0472">Membrane</keyword>
<feature type="transmembrane region" description="Helical" evidence="1">
    <location>
        <begin position="21"/>
        <end position="42"/>
    </location>
</feature>